<feature type="transmembrane region" description="Helical" evidence="8">
    <location>
        <begin position="138"/>
        <end position="154"/>
    </location>
</feature>
<keyword evidence="4 8" id="KW-1133">Transmembrane helix</keyword>
<dbReference type="RefSeq" id="WP_344806887.1">
    <property type="nucleotide sequence ID" value="NZ_BAABBO010000011.1"/>
</dbReference>
<feature type="transmembrane region" description="Helical" evidence="8">
    <location>
        <begin position="35"/>
        <end position="53"/>
    </location>
</feature>
<name>A0ABP7PIP0_9GAMM</name>
<comment type="caution">
    <text evidence="10">The sequence shown here is derived from an EMBL/GenBank/DDBJ whole genome shotgun (WGS) entry which is preliminary data.</text>
</comment>
<feature type="transmembrane region" description="Helical" evidence="8">
    <location>
        <begin position="434"/>
        <end position="466"/>
    </location>
</feature>
<protein>
    <submittedName>
        <fullName evidence="10">FUSC family protein</fullName>
    </submittedName>
</protein>
<dbReference type="Proteomes" id="UP001501337">
    <property type="component" value="Unassembled WGS sequence"/>
</dbReference>
<accession>A0ABP7PIP0</accession>
<feature type="transmembrane region" description="Helical" evidence="8">
    <location>
        <begin position="478"/>
        <end position="499"/>
    </location>
</feature>
<evidence type="ECO:0000256" key="6">
    <source>
        <dbReference type="ARBA" id="ARBA00043993"/>
    </source>
</evidence>
<keyword evidence="5 8" id="KW-0472">Membrane</keyword>
<keyword evidence="11" id="KW-1185">Reference proteome</keyword>
<evidence type="ECO:0000256" key="7">
    <source>
        <dbReference type="SAM" id="MobiDB-lite"/>
    </source>
</evidence>
<sequence>MASDSKQRRVSFRKRLYRLRAAFIQQDPGLLRLQATGRIMATLSAVIVALLYLTDLLELPVQSMLLATSAAAYLSLFIRDELRADRIRTTFLSSLSIIAAVAPGVWLAPYGIAAAPLLCALVLVSFAMAAVGTRATTVGLAGTWMYGFSLYFQPPMGHTLTYLLAVGFGCGVTMLIRFVIWRDDRSLERKRLLRIYGMAMYDFIDALMARSNARRRTYAFNRMHNRVFPIESALLRRSDIPDRLYETLLRFRLGIEGVGLRIKEFRPEDLERLRQDLLLFPPEISRTENAAERSARADEGAPLPAEAHPLMKRLRLRMLRIGVLSHKSSSGLARISTRSQPVSDDSTWRDRLPRVLPKALQVTLAVSLAVLFGSMLSTDRWLWAFLAALFMYVGNESAGQILTRGWSNVVGSIIGVGIGLLVTSLVQGNMAVELTAIFCFLFIGIYATPVNYAFFAAGVTATLGLLQSMSGGEVPSILELRFIEVIIGAGVGVLVAYIVSPLQARTHVRRSVAALLVSLCRLLEHSAAGEQRSMHEKLNLFRLAIAPGRLGFMPQVRHAITRRTGQLMAVVHYVELYDYLRHLAAADLEESTAASDTDRASAESGAPFATRGEDEVQRRRLVLQMEELAAALTANRAPVNSLEPTSALPQVTESARSGIDPDAFKAALDRLELALYELIEDVAKRN</sequence>
<keyword evidence="2" id="KW-1003">Cell membrane</keyword>
<feature type="transmembrane region" description="Helical" evidence="8">
    <location>
        <begin position="113"/>
        <end position="131"/>
    </location>
</feature>
<feature type="transmembrane region" description="Helical" evidence="8">
    <location>
        <begin position="90"/>
        <end position="107"/>
    </location>
</feature>
<proteinExistence type="inferred from homology"/>
<feature type="transmembrane region" description="Helical" evidence="8">
    <location>
        <begin position="160"/>
        <end position="181"/>
    </location>
</feature>
<evidence type="ECO:0000256" key="5">
    <source>
        <dbReference type="ARBA" id="ARBA00023136"/>
    </source>
</evidence>
<comment type="similarity">
    <text evidence="6">Belongs to the YccS/YhfK family.</text>
</comment>
<evidence type="ECO:0000256" key="1">
    <source>
        <dbReference type="ARBA" id="ARBA00004651"/>
    </source>
</evidence>
<feature type="transmembrane region" description="Helical" evidence="8">
    <location>
        <begin position="359"/>
        <end position="376"/>
    </location>
</feature>
<reference evidence="11" key="1">
    <citation type="journal article" date="2019" name="Int. J. Syst. Evol. Microbiol.">
        <title>The Global Catalogue of Microorganisms (GCM) 10K type strain sequencing project: providing services to taxonomists for standard genome sequencing and annotation.</title>
        <authorList>
            <consortium name="The Broad Institute Genomics Platform"/>
            <consortium name="The Broad Institute Genome Sequencing Center for Infectious Disease"/>
            <person name="Wu L."/>
            <person name="Ma J."/>
        </authorList>
    </citation>
    <scope>NUCLEOTIDE SEQUENCE [LARGE SCALE GENOMIC DNA]</scope>
    <source>
        <strain evidence="11">JCM 17555</strain>
    </source>
</reference>
<evidence type="ECO:0000256" key="2">
    <source>
        <dbReference type="ARBA" id="ARBA00022475"/>
    </source>
</evidence>
<feature type="transmembrane region" description="Helical" evidence="8">
    <location>
        <begin position="409"/>
        <end position="428"/>
    </location>
</feature>
<dbReference type="InterPro" id="IPR049453">
    <property type="entry name" value="Memb_transporter_dom"/>
</dbReference>
<feature type="region of interest" description="Disordered" evidence="7">
    <location>
        <begin position="591"/>
        <end position="613"/>
    </location>
</feature>
<evidence type="ECO:0000259" key="9">
    <source>
        <dbReference type="Pfam" id="PF13515"/>
    </source>
</evidence>
<dbReference type="EMBL" id="BAABBO010000011">
    <property type="protein sequence ID" value="GAA3966280.1"/>
    <property type="molecule type" value="Genomic_DNA"/>
</dbReference>
<organism evidence="10 11">
    <name type="scientific">Allohahella marinimesophila</name>
    <dbReference type="NCBI Taxonomy" id="1054972"/>
    <lineage>
        <taxon>Bacteria</taxon>
        <taxon>Pseudomonadati</taxon>
        <taxon>Pseudomonadota</taxon>
        <taxon>Gammaproteobacteria</taxon>
        <taxon>Oceanospirillales</taxon>
        <taxon>Hahellaceae</taxon>
        <taxon>Allohahella</taxon>
    </lineage>
</organism>
<evidence type="ECO:0000256" key="8">
    <source>
        <dbReference type="SAM" id="Phobius"/>
    </source>
</evidence>
<evidence type="ECO:0000256" key="3">
    <source>
        <dbReference type="ARBA" id="ARBA00022692"/>
    </source>
</evidence>
<dbReference type="PANTHER" id="PTHR30509:SF9">
    <property type="entry name" value="MULTIDRUG RESISTANCE PROTEIN MDTO"/>
    <property type="match status" value="1"/>
</dbReference>
<keyword evidence="3 8" id="KW-0812">Transmembrane</keyword>
<feature type="transmembrane region" description="Helical" evidence="8">
    <location>
        <begin position="59"/>
        <end position="78"/>
    </location>
</feature>
<evidence type="ECO:0000313" key="11">
    <source>
        <dbReference type="Proteomes" id="UP001501337"/>
    </source>
</evidence>
<dbReference type="PANTHER" id="PTHR30509">
    <property type="entry name" value="P-HYDROXYBENZOIC ACID EFFLUX PUMP SUBUNIT-RELATED"/>
    <property type="match status" value="1"/>
</dbReference>
<dbReference type="Pfam" id="PF13515">
    <property type="entry name" value="FUSC_2"/>
    <property type="match status" value="1"/>
</dbReference>
<evidence type="ECO:0000256" key="4">
    <source>
        <dbReference type="ARBA" id="ARBA00022989"/>
    </source>
</evidence>
<gene>
    <name evidence="10" type="ORF">GCM10022278_25220</name>
</gene>
<comment type="subcellular location">
    <subcellularLocation>
        <location evidence="1">Cell membrane</location>
        <topology evidence="1">Multi-pass membrane protein</topology>
    </subcellularLocation>
</comment>
<feature type="domain" description="Integral membrane bound transporter" evidence="9">
    <location>
        <begin position="368"/>
        <end position="495"/>
    </location>
</feature>
<evidence type="ECO:0000313" key="10">
    <source>
        <dbReference type="EMBL" id="GAA3966280.1"/>
    </source>
</evidence>